<name>A0A8D8Z9S0_9HEMI</name>
<evidence type="ECO:0000256" key="2">
    <source>
        <dbReference type="SAM" id="Phobius"/>
    </source>
</evidence>
<keyword evidence="2" id="KW-0472">Membrane</keyword>
<sequence length="116" mass="13330">MESSAGPAGESRGTDGNESQTVGQRCKGDQFVAFLREHPCAPLANVSLTRHWTTSKWRFEPTNSNIVSADLTGTYDRLNYKLVTEQQNFIYCTKLFVFYFLYICFYEIHVSMFHVL</sequence>
<reference evidence="3" key="1">
    <citation type="submission" date="2021-05" db="EMBL/GenBank/DDBJ databases">
        <authorList>
            <person name="Alioto T."/>
            <person name="Alioto T."/>
            <person name="Gomez Garrido J."/>
        </authorList>
    </citation>
    <scope>NUCLEOTIDE SEQUENCE</scope>
</reference>
<feature type="compositionally biased region" description="Polar residues" evidence="1">
    <location>
        <begin position="14"/>
        <end position="23"/>
    </location>
</feature>
<keyword evidence="2" id="KW-1133">Transmembrane helix</keyword>
<accession>A0A8D8Z9S0</accession>
<keyword evidence="2" id="KW-0812">Transmembrane</keyword>
<protein>
    <submittedName>
        <fullName evidence="3">Uncharacterized protein</fullName>
    </submittedName>
</protein>
<proteinExistence type="predicted"/>
<feature type="transmembrane region" description="Helical" evidence="2">
    <location>
        <begin position="96"/>
        <end position="115"/>
    </location>
</feature>
<dbReference type="EMBL" id="HBUF01447272">
    <property type="protein sequence ID" value="CAG6743402.1"/>
    <property type="molecule type" value="Transcribed_RNA"/>
</dbReference>
<evidence type="ECO:0000256" key="1">
    <source>
        <dbReference type="SAM" id="MobiDB-lite"/>
    </source>
</evidence>
<dbReference type="AlphaFoldDB" id="A0A8D8Z9S0"/>
<organism evidence="3">
    <name type="scientific">Cacopsylla melanoneura</name>
    <dbReference type="NCBI Taxonomy" id="428564"/>
    <lineage>
        <taxon>Eukaryota</taxon>
        <taxon>Metazoa</taxon>
        <taxon>Ecdysozoa</taxon>
        <taxon>Arthropoda</taxon>
        <taxon>Hexapoda</taxon>
        <taxon>Insecta</taxon>
        <taxon>Pterygota</taxon>
        <taxon>Neoptera</taxon>
        <taxon>Paraneoptera</taxon>
        <taxon>Hemiptera</taxon>
        <taxon>Sternorrhyncha</taxon>
        <taxon>Psylloidea</taxon>
        <taxon>Psyllidae</taxon>
        <taxon>Psyllinae</taxon>
        <taxon>Cacopsylla</taxon>
    </lineage>
</organism>
<evidence type="ECO:0000313" key="3">
    <source>
        <dbReference type="EMBL" id="CAG6743402.1"/>
    </source>
</evidence>
<feature type="region of interest" description="Disordered" evidence="1">
    <location>
        <begin position="1"/>
        <end position="23"/>
    </location>
</feature>